<gene>
    <name evidence="1" type="ORF">STAS_08774</name>
</gene>
<evidence type="ECO:0000313" key="2">
    <source>
        <dbReference type="Proteomes" id="UP000325081"/>
    </source>
</evidence>
<dbReference type="InterPro" id="IPR021109">
    <property type="entry name" value="Peptidase_aspartic_dom_sf"/>
</dbReference>
<protein>
    <submittedName>
        <fullName evidence="1">Retrotransposon protein</fullName>
    </submittedName>
</protein>
<keyword evidence="2" id="KW-1185">Reference proteome</keyword>
<dbReference type="Pfam" id="PF08284">
    <property type="entry name" value="RVP_2"/>
    <property type="match status" value="1"/>
</dbReference>
<comment type="caution">
    <text evidence="1">The sequence shown here is derived from an EMBL/GenBank/DDBJ whole genome shotgun (WGS) entry which is preliminary data.</text>
</comment>
<proteinExistence type="predicted"/>
<evidence type="ECO:0000313" key="1">
    <source>
        <dbReference type="EMBL" id="GER32688.1"/>
    </source>
</evidence>
<dbReference type="OrthoDB" id="685698at2759"/>
<dbReference type="Proteomes" id="UP000325081">
    <property type="component" value="Unassembled WGS sequence"/>
</dbReference>
<reference evidence="2" key="1">
    <citation type="journal article" date="2019" name="Curr. Biol.">
        <title>Genome Sequence of Striga asiatica Provides Insight into the Evolution of Plant Parasitism.</title>
        <authorList>
            <person name="Yoshida S."/>
            <person name="Kim S."/>
            <person name="Wafula E.K."/>
            <person name="Tanskanen J."/>
            <person name="Kim Y.M."/>
            <person name="Honaas L."/>
            <person name="Yang Z."/>
            <person name="Spallek T."/>
            <person name="Conn C.E."/>
            <person name="Ichihashi Y."/>
            <person name="Cheong K."/>
            <person name="Cui S."/>
            <person name="Der J.P."/>
            <person name="Gundlach H."/>
            <person name="Jiao Y."/>
            <person name="Hori C."/>
            <person name="Ishida J.K."/>
            <person name="Kasahara H."/>
            <person name="Kiba T."/>
            <person name="Kim M.S."/>
            <person name="Koo N."/>
            <person name="Laohavisit A."/>
            <person name="Lee Y.H."/>
            <person name="Lumba S."/>
            <person name="McCourt P."/>
            <person name="Mortimer J.C."/>
            <person name="Mutuku J.M."/>
            <person name="Nomura T."/>
            <person name="Sasaki-Sekimoto Y."/>
            <person name="Seto Y."/>
            <person name="Wang Y."/>
            <person name="Wakatake T."/>
            <person name="Sakakibara H."/>
            <person name="Demura T."/>
            <person name="Yamaguchi S."/>
            <person name="Yoneyama K."/>
            <person name="Manabe R.I."/>
            <person name="Nelson D.C."/>
            <person name="Schulman A.H."/>
            <person name="Timko M.P."/>
            <person name="dePamphilis C.W."/>
            <person name="Choi D."/>
            <person name="Shirasu K."/>
        </authorList>
    </citation>
    <scope>NUCLEOTIDE SEQUENCE [LARGE SCALE GENOMIC DNA]</scope>
    <source>
        <strain evidence="2">cv. UVA1</strain>
    </source>
</reference>
<dbReference type="Gene3D" id="2.40.70.10">
    <property type="entry name" value="Acid Proteases"/>
    <property type="match status" value="1"/>
</dbReference>
<dbReference type="AlphaFoldDB" id="A0A5A7PJ99"/>
<name>A0A5A7PJ99_STRAF</name>
<organism evidence="1 2">
    <name type="scientific">Striga asiatica</name>
    <name type="common">Asiatic witchweed</name>
    <name type="synonym">Buchnera asiatica</name>
    <dbReference type="NCBI Taxonomy" id="4170"/>
    <lineage>
        <taxon>Eukaryota</taxon>
        <taxon>Viridiplantae</taxon>
        <taxon>Streptophyta</taxon>
        <taxon>Embryophyta</taxon>
        <taxon>Tracheophyta</taxon>
        <taxon>Spermatophyta</taxon>
        <taxon>Magnoliopsida</taxon>
        <taxon>eudicotyledons</taxon>
        <taxon>Gunneridae</taxon>
        <taxon>Pentapetalae</taxon>
        <taxon>asterids</taxon>
        <taxon>lamiids</taxon>
        <taxon>Lamiales</taxon>
        <taxon>Orobanchaceae</taxon>
        <taxon>Buchnereae</taxon>
        <taxon>Striga</taxon>
    </lineage>
</organism>
<dbReference type="EMBL" id="BKCP01004627">
    <property type="protein sequence ID" value="GER32688.1"/>
    <property type="molecule type" value="Genomic_DNA"/>
</dbReference>
<sequence>MPQQPEMLWFVDFDVCAQRKAVAGGGQLTSGAIIADIAISIQKHAFNNTLRVLDLKEYDVILGCDWLYKHSPFALNLKTREFLITLEDDTLLSLKDCTSQDAHQTLPPIFKPYCNKTLKSFRSPLHPLLTMILTIPFHCKREQPHPTSVLIDRVPHKVLFILTSDKASGARLKHPSTNQSFAKNSPPYWNVEWKV</sequence>
<accession>A0A5A7PJ99</accession>